<dbReference type="InterPro" id="IPR018228">
    <property type="entry name" value="DNase_TatD-rel_CS"/>
</dbReference>
<evidence type="ECO:0000256" key="1">
    <source>
        <dbReference type="ARBA" id="ARBA00022801"/>
    </source>
</evidence>
<dbReference type="GO" id="GO:0016788">
    <property type="term" value="F:hydrolase activity, acting on ester bonds"/>
    <property type="evidence" value="ECO:0007669"/>
    <property type="project" value="InterPro"/>
</dbReference>
<dbReference type="PIRSF" id="PIRSF005902">
    <property type="entry name" value="DNase_TatD"/>
    <property type="match status" value="1"/>
</dbReference>
<sequence>MIDAHIHLDQYNKEQQVTLLASGASFITVSTDYASCLANLQLAQHPAVHSALGFHPEQPVASAEQQAAIFALIRKHVFDIVAIGEVGLPYYEQVDRDAHIALLERFIALAKELDKPIILHAVYEDAQVACDLLEKHQLTRAHFHWFKGDTATITRMIENGYMVSITPDVCYEPEIRSLVTRYPLSQLMVETDGPWPFEQEFSGQLTTPAMMARSIEEIAHIKQLPKEQVATQLYTNTTTFYRL</sequence>
<dbReference type="PANTHER" id="PTHR46124:SF2">
    <property type="entry name" value="D-AMINOACYL-TRNA DEACYLASE"/>
    <property type="match status" value="1"/>
</dbReference>
<dbReference type="GO" id="GO:0046872">
    <property type="term" value="F:metal ion binding"/>
    <property type="evidence" value="ECO:0007669"/>
    <property type="project" value="UniProtKB-KW"/>
</dbReference>
<feature type="binding site" evidence="2">
    <location>
        <position position="120"/>
    </location>
    <ligand>
        <name>a divalent metal cation</name>
        <dbReference type="ChEBI" id="CHEBI:60240"/>
        <label>2</label>
    </ligand>
</feature>
<dbReference type="HOGENOM" id="CLU_031506_5_2_9"/>
<dbReference type="Pfam" id="PF01026">
    <property type="entry name" value="TatD_DNase"/>
    <property type="match status" value="1"/>
</dbReference>
<dbReference type="EMBL" id="LN483073">
    <property type="protein sequence ID" value="CEA00770.1"/>
    <property type="molecule type" value="Genomic_DNA"/>
</dbReference>
<reference evidence="3" key="1">
    <citation type="submission" date="2014-07" db="EMBL/GenBank/DDBJ databases">
        <authorList>
            <person name="Urmite Genomes Urmite Genomes"/>
        </authorList>
    </citation>
    <scope>NUCLEOTIDE SEQUENCE</scope>
    <source>
        <strain evidence="3">13S34_air</strain>
    </source>
</reference>
<dbReference type="CDD" id="cd01310">
    <property type="entry name" value="TatD_DNAse"/>
    <property type="match status" value="1"/>
</dbReference>
<dbReference type="InterPro" id="IPR001130">
    <property type="entry name" value="TatD-like"/>
</dbReference>
<dbReference type="PROSITE" id="PS01137">
    <property type="entry name" value="TATD_1"/>
    <property type="match status" value="1"/>
</dbReference>
<keyword evidence="1" id="KW-0378">Hydrolase</keyword>
<evidence type="ECO:0000313" key="3">
    <source>
        <dbReference type="EMBL" id="CEA00770.1"/>
    </source>
</evidence>
<dbReference type="InterPro" id="IPR032466">
    <property type="entry name" value="Metal_Hydrolase"/>
</dbReference>
<organism evidence="3">
    <name type="scientific">Metalysinibacillus saudimassiliensis</name>
    <dbReference type="NCBI Taxonomy" id="1461583"/>
    <lineage>
        <taxon>Bacteria</taxon>
        <taxon>Bacillati</taxon>
        <taxon>Bacillota</taxon>
        <taxon>Bacilli</taxon>
        <taxon>Bacillales</taxon>
        <taxon>Caryophanaceae</taxon>
        <taxon>Metalysinibacillus</taxon>
    </lineage>
</organism>
<feature type="binding site" evidence="2">
    <location>
        <position position="85"/>
    </location>
    <ligand>
        <name>a divalent metal cation</name>
        <dbReference type="ChEBI" id="CHEBI:60240"/>
        <label>1</label>
    </ligand>
</feature>
<dbReference type="SUPFAM" id="SSF51556">
    <property type="entry name" value="Metallo-dependent hydrolases"/>
    <property type="match status" value="1"/>
</dbReference>
<keyword evidence="2" id="KW-0479">Metal-binding</keyword>
<gene>
    <name evidence="3" type="primary">yjjV</name>
    <name evidence="3" type="ORF">BN1050_00730</name>
</gene>
<name>A0A078M3F7_9BACL</name>
<dbReference type="Gene3D" id="3.20.20.140">
    <property type="entry name" value="Metal-dependent hydrolases"/>
    <property type="match status" value="1"/>
</dbReference>
<dbReference type="PATRIC" id="fig|1461583.4.peg.700"/>
<evidence type="ECO:0000256" key="2">
    <source>
        <dbReference type="PIRSR" id="PIRSR005902-1"/>
    </source>
</evidence>
<feature type="binding site" evidence="2">
    <location>
        <position position="5"/>
    </location>
    <ligand>
        <name>a divalent metal cation</name>
        <dbReference type="ChEBI" id="CHEBI:60240"/>
        <label>1</label>
    </ligand>
</feature>
<dbReference type="AlphaFoldDB" id="A0A078M3F7"/>
<proteinExistence type="predicted"/>
<accession>A0A078M3F7</accession>
<feature type="binding site" evidence="2">
    <location>
        <position position="192"/>
    </location>
    <ligand>
        <name>a divalent metal cation</name>
        <dbReference type="ChEBI" id="CHEBI:60240"/>
        <label>1</label>
    </ligand>
</feature>
<dbReference type="PANTHER" id="PTHR46124">
    <property type="entry name" value="D-AMINOACYL-TRNA DEACYLASE"/>
    <property type="match status" value="1"/>
</dbReference>
<protein>
    <submittedName>
        <fullName evidence="3">Putative deoxyribonuclease YjjV</fullName>
    </submittedName>
</protein>
<feature type="binding site" evidence="2">
    <location>
        <position position="144"/>
    </location>
    <ligand>
        <name>a divalent metal cation</name>
        <dbReference type="ChEBI" id="CHEBI:60240"/>
        <label>2</label>
    </ligand>
</feature>
<feature type="binding site" evidence="2">
    <location>
        <position position="7"/>
    </location>
    <ligand>
        <name>a divalent metal cation</name>
        <dbReference type="ChEBI" id="CHEBI:60240"/>
        <label>1</label>
    </ligand>
</feature>